<keyword evidence="5" id="KW-1185">Reference proteome</keyword>
<feature type="domain" description="Spermatogenesis-associated protein 6 N-terminal" evidence="3">
    <location>
        <begin position="16"/>
        <end position="68"/>
    </location>
</feature>
<dbReference type="PANTHER" id="PTHR16435:SF3">
    <property type="entry name" value="SPERMATOGENESIS-ASSOCIATED PROTEIN 6"/>
    <property type="match status" value="1"/>
</dbReference>
<evidence type="ECO:0000313" key="5">
    <source>
        <dbReference type="Proteomes" id="UP000261520"/>
    </source>
</evidence>
<dbReference type="GO" id="GO:0120212">
    <property type="term" value="C:sperm head-tail coupling apparatus"/>
    <property type="evidence" value="ECO:0007669"/>
    <property type="project" value="InterPro"/>
</dbReference>
<dbReference type="Ensembl" id="ENSPMGT00000029292.1">
    <property type="protein sequence ID" value="ENSPMGP00000027495.1"/>
    <property type="gene ID" value="ENSPMGG00000022191.1"/>
</dbReference>
<name>A0A3B4BF57_9GOBI</name>
<evidence type="ECO:0000259" key="3">
    <source>
        <dbReference type="Pfam" id="PF14909"/>
    </source>
</evidence>
<dbReference type="InterPro" id="IPR032732">
    <property type="entry name" value="SPATA6_N"/>
</dbReference>
<evidence type="ECO:0000256" key="1">
    <source>
        <dbReference type="ARBA" id="ARBA00006215"/>
    </source>
</evidence>
<dbReference type="Proteomes" id="UP000261520">
    <property type="component" value="Unplaced"/>
</dbReference>
<dbReference type="PANTHER" id="PTHR16435">
    <property type="entry name" value="SPERMATOGENESIS-ASSOCIATED PROTEIN 6 SPATA6"/>
    <property type="match status" value="1"/>
</dbReference>
<evidence type="ECO:0000256" key="2">
    <source>
        <dbReference type="ARBA" id="ARBA00022553"/>
    </source>
</evidence>
<reference evidence="4" key="2">
    <citation type="submission" date="2025-09" db="UniProtKB">
        <authorList>
            <consortium name="Ensembl"/>
        </authorList>
    </citation>
    <scope>IDENTIFICATION</scope>
</reference>
<proteinExistence type="inferred from homology"/>
<dbReference type="InterPro" id="IPR042769">
    <property type="entry name" value="SPATA6_fam"/>
</dbReference>
<protein>
    <recommendedName>
        <fullName evidence="3">Spermatogenesis-associated protein 6 N-terminal domain-containing protein</fullName>
    </recommendedName>
</protein>
<reference evidence="4" key="1">
    <citation type="submission" date="2025-08" db="UniProtKB">
        <authorList>
            <consortium name="Ensembl"/>
        </authorList>
    </citation>
    <scope>IDENTIFICATION</scope>
</reference>
<accession>A0A3B4BF57</accession>
<organism evidence="4 5">
    <name type="scientific">Periophthalmus magnuspinnatus</name>
    <dbReference type="NCBI Taxonomy" id="409849"/>
    <lineage>
        <taxon>Eukaryota</taxon>
        <taxon>Metazoa</taxon>
        <taxon>Chordata</taxon>
        <taxon>Craniata</taxon>
        <taxon>Vertebrata</taxon>
        <taxon>Euteleostomi</taxon>
        <taxon>Actinopterygii</taxon>
        <taxon>Neopterygii</taxon>
        <taxon>Teleostei</taxon>
        <taxon>Neoteleostei</taxon>
        <taxon>Acanthomorphata</taxon>
        <taxon>Gobiaria</taxon>
        <taxon>Gobiiformes</taxon>
        <taxon>Gobioidei</taxon>
        <taxon>Gobiidae</taxon>
        <taxon>Oxudercinae</taxon>
        <taxon>Periophthalmus</taxon>
    </lineage>
</organism>
<dbReference type="Pfam" id="PF14909">
    <property type="entry name" value="SPATA6"/>
    <property type="match status" value="1"/>
</dbReference>
<dbReference type="GO" id="GO:0032027">
    <property type="term" value="F:myosin light chain binding"/>
    <property type="evidence" value="ECO:0007669"/>
    <property type="project" value="InterPro"/>
</dbReference>
<dbReference type="STRING" id="409849.ENSPMGP00000027495"/>
<keyword evidence="2" id="KW-0597">Phosphoprotein</keyword>
<dbReference type="GO" id="GO:0007283">
    <property type="term" value="P:spermatogenesis"/>
    <property type="evidence" value="ECO:0007669"/>
    <property type="project" value="InterPro"/>
</dbReference>
<dbReference type="AlphaFoldDB" id="A0A3B4BF57"/>
<comment type="similarity">
    <text evidence="1">Belongs to the SPATA6 family.</text>
</comment>
<evidence type="ECO:0000313" key="4">
    <source>
        <dbReference type="Ensembl" id="ENSPMGP00000027495.1"/>
    </source>
</evidence>
<sequence>MSPAKVHKRALKCAVLLEIHSVTCPVLLLQKQSNIYLSVCILGQYRKTTCMPPVFPLSFHQKMIFEKVKRFMSALFHSSCSCASVPDRQICY</sequence>